<feature type="transmembrane region" description="Helical" evidence="10">
    <location>
        <begin position="155"/>
        <end position="174"/>
    </location>
</feature>
<dbReference type="Pfam" id="PF02518">
    <property type="entry name" value="HATPase_c"/>
    <property type="match status" value="1"/>
</dbReference>
<dbReference type="InterPro" id="IPR036890">
    <property type="entry name" value="HATPase_C_sf"/>
</dbReference>
<dbReference type="SMART" id="SM00387">
    <property type="entry name" value="HATPase_c"/>
    <property type="match status" value="1"/>
</dbReference>
<evidence type="ECO:0000256" key="9">
    <source>
        <dbReference type="SAM" id="MobiDB-lite"/>
    </source>
</evidence>
<evidence type="ECO:0000259" key="11">
    <source>
        <dbReference type="SMART" id="SM00387"/>
    </source>
</evidence>
<dbReference type="Pfam" id="PF07730">
    <property type="entry name" value="HisKA_3"/>
    <property type="match status" value="1"/>
</dbReference>
<keyword evidence="6 12" id="KW-0418">Kinase</keyword>
<evidence type="ECO:0000256" key="1">
    <source>
        <dbReference type="ARBA" id="ARBA00000085"/>
    </source>
</evidence>
<dbReference type="EC" id="2.7.13.3" evidence="2"/>
<dbReference type="PANTHER" id="PTHR24421">
    <property type="entry name" value="NITRATE/NITRITE SENSOR PROTEIN NARX-RELATED"/>
    <property type="match status" value="1"/>
</dbReference>
<evidence type="ECO:0000313" key="12">
    <source>
        <dbReference type="EMBL" id="MFC4563141.1"/>
    </source>
</evidence>
<proteinExistence type="predicted"/>
<name>A0ABV9DWH8_9ACTN</name>
<feature type="transmembrane region" description="Helical" evidence="10">
    <location>
        <begin position="83"/>
        <end position="110"/>
    </location>
</feature>
<evidence type="ECO:0000256" key="6">
    <source>
        <dbReference type="ARBA" id="ARBA00022777"/>
    </source>
</evidence>
<keyword evidence="7" id="KW-0067">ATP-binding</keyword>
<dbReference type="InterPro" id="IPR003594">
    <property type="entry name" value="HATPase_dom"/>
</dbReference>
<dbReference type="SUPFAM" id="SSF55874">
    <property type="entry name" value="ATPase domain of HSP90 chaperone/DNA topoisomerase II/histidine kinase"/>
    <property type="match status" value="1"/>
</dbReference>
<feature type="transmembrane region" description="Helical" evidence="10">
    <location>
        <begin position="16"/>
        <end position="34"/>
    </location>
</feature>
<feature type="region of interest" description="Disordered" evidence="9">
    <location>
        <begin position="271"/>
        <end position="296"/>
    </location>
</feature>
<evidence type="ECO:0000256" key="3">
    <source>
        <dbReference type="ARBA" id="ARBA00022553"/>
    </source>
</evidence>
<dbReference type="CDD" id="cd16917">
    <property type="entry name" value="HATPase_UhpB-NarQ-NarX-like"/>
    <property type="match status" value="1"/>
</dbReference>
<accession>A0ABV9DWH8</accession>
<gene>
    <name evidence="12" type="ORF">ACFO4E_14850</name>
</gene>
<evidence type="ECO:0000313" key="13">
    <source>
        <dbReference type="Proteomes" id="UP001595923"/>
    </source>
</evidence>
<evidence type="ECO:0000256" key="8">
    <source>
        <dbReference type="ARBA" id="ARBA00023012"/>
    </source>
</evidence>
<keyword evidence="10" id="KW-0812">Transmembrane</keyword>
<dbReference type="Proteomes" id="UP001595923">
    <property type="component" value="Unassembled WGS sequence"/>
</dbReference>
<dbReference type="PANTHER" id="PTHR24421:SF10">
    <property type="entry name" value="NITRATE_NITRITE SENSOR PROTEIN NARQ"/>
    <property type="match status" value="1"/>
</dbReference>
<protein>
    <recommendedName>
        <fullName evidence="2">histidine kinase</fullName>
        <ecNumber evidence="2">2.7.13.3</ecNumber>
    </recommendedName>
</protein>
<keyword evidence="3" id="KW-0597">Phosphoprotein</keyword>
<evidence type="ECO:0000256" key="2">
    <source>
        <dbReference type="ARBA" id="ARBA00012438"/>
    </source>
</evidence>
<dbReference type="Gene3D" id="3.30.565.10">
    <property type="entry name" value="Histidine kinase-like ATPase, C-terminal domain"/>
    <property type="match status" value="1"/>
</dbReference>
<keyword evidence="10" id="KW-0472">Membrane</keyword>
<evidence type="ECO:0000256" key="5">
    <source>
        <dbReference type="ARBA" id="ARBA00022741"/>
    </source>
</evidence>
<feature type="transmembrane region" description="Helical" evidence="10">
    <location>
        <begin position="535"/>
        <end position="554"/>
    </location>
</feature>
<sequence>MNPFDVRSRVRGRVHWPAPGAVVLWAGLTAVLALETLAGPVAARRPVEFVVGALLLALSVALARSRPLRSLVPPLAMAVSAPVLAYLGGALTAAPPFSITPFAALIPLGYLAGRRGTEPRPFLLLMAAAAVAGLVAGVATGAAEAGAFGAVSAVFDWPLLPAAGTAAPVAPWLLGRYRRQAADLVRAGWERAELLEALRRDGDERARLRERARIARDMHDSLGHDLSLIALRAAALEVAPGAAAEHREAAGALRADVAAAAERLRDVIGVLRPEGGAGPSGATDPGGASSPDIPDLGGTSGLAISGVIGVTRPDVAGPDGTTRPDISGLVDRAAAAGMRVELTGDGGLDGVPDTVRRAAHRIVQEGLTNAAKHAPGSAVTVLLRHTATATEVRVVNGAPDAPAPEALGPDAGVRRVPGTGTGLAAMAERARLLGGTLRAAPHGGGFAVDAVLPHRTDVAGPHSTDGGGTEAATAMGADGIGATGPEHVGAAGQGRVSVGQGRIAAGPGRVGGGPATESARQYEERRLRVRRGLSVLLLVPVAVPAAIGVLKLAADGAVSTVNGLDPAVYADLRVGHDRGEVERRLPFFRMFADPVGDMPAAPADAECVYYWSAQQTDERKFFRLCFAEDRLAAKDALPLSALSPNQ</sequence>
<reference evidence="13" key="1">
    <citation type="journal article" date="2019" name="Int. J. Syst. Evol. Microbiol.">
        <title>The Global Catalogue of Microorganisms (GCM) 10K type strain sequencing project: providing services to taxonomists for standard genome sequencing and annotation.</title>
        <authorList>
            <consortium name="The Broad Institute Genomics Platform"/>
            <consortium name="The Broad Institute Genome Sequencing Center for Infectious Disease"/>
            <person name="Wu L."/>
            <person name="Ma J."/>
        </authorList>
    </citation>
    <scope>NUCLEOTIDE SEQUENCE [LARGE SCALE GENOMIC DNA]</scope>
    <source>
        <strain evidence="13">XZYJ18</strain>
    </source>
</reference>
<keyword evidence="10" id="KW-1133">Transmembrane helix</keyword>
<organism evidence="12 13">
    <name type="scientific">Nocardiopsis mangrovi</name>
    <dbReference type="NCBI Taxonomy" id="1179818"/>
    <lineage>
        <taxon>Bacteria</taxon>
        <taxon>Bacillati</taxon>
        <taxon>Actinomycetota</taxon>
        <taxon>Actinomycetes</taxon>
        <taxon>Streptosporangiales</taxon>
        <taxon>Nocardiopsidaceae</taxon>
        <taxon>Nocardiopsis</taxon>
    </lineage>
</organism>
<comment type="caution">
    <text evidence="12">The sequence shown here is derived from an EMBL/GenBank/DDBJ whole genome shotgun (WGS) entry which is preliminary data.</text>
</comment>
<keyword evidence="8" id="KW-0902">Two-component regulatory system</keyword>
<keyword evidence="5" id="KW-0547">Nucleotide-binding</keyword>
<evidence type="ECO:0000256" key="7">
    <source>
        <dbReference type="ARBA" id="ARBA00022840"/>
    </source>
</evidence>
<dbReference type="InterPro" id="IPR011712">
    <property type="entry name" value="Sig_transdc_His_kin_sub3_dim/P"/>
</dbReference>
<dbReference type="GO" id="GO:0016301">
    <property type="term" value="F:kinase activity"/>
    <property type="evidence" value="ECO:0007669"/>
    <property type="project" value="UniProtKB-KW"/>
</dbReference>
<comment type="catalytic activity">
    <reaction evidence="1">
        <text>ATP + protein L-histidine = ADP + protein N-phospho-L-histidine.</text>
        <dbReference type="EC" id="2.7.13.3"/>
    </reaction>
</comment>
<feature type="transmembrane region" description="Helical" evidence="10">
    <location>
        <begin position="46"/>
        <end position="63"/>
    </location>
</feature>
<dbReference type="EMBL" id="JBHSFQ010000013">
    <property type="protein sequence ID" value="MFC4563141.1"/>
    <property type="molecule type" value="Genomic_DNA"/>
</dbReference>
<feature type="domain" description="Histidine kinase/HSP90-like ATPase" evidence="11">
    <location>
        <begin position="354"/>
        <end position="456"/>
    </location>
</feature>
<feature type="transmembrane region" description="Helical" evidence="10">
    <location>
        <begin position="122"/>
        <end position="143"/>
    </location>
</feature>
<keyword evidence="13" id="KW-1185">Reference proteome</keyword>
<dbReference type="Gene3D" id="1.20.5.1930">
    <property type="match status" value="1"/>
</dbReference>
<dbReference type="InterPro" id="IPR050482">
    <property type="entry name" value="Sensor_HK_TwoCompSys"/>
</dbReference>
<dbReference type="RefSeq" id="WP_378574950.1">
    <property type="nucleotide sequence ID" value="NZ_JBHSFQ010000013.1"/>
</dbReference>
<evidence type="ECO:0000256" key="10">
    <source>
        <dbReference type="SAM" id="Phobius"/>
    </source>
</evidence>
<evidence type="ECO:0000256" key="4">
    <source>
        <dbReference type="ARBA" id="ARBA00022679"/>
    </source>
</evidence>
<keyword evidence="4" id="KW-0808">Transferase</keyword>